<dbReference type="EMBL" id="CP099420">
    <property type="protein sequence ID" value="USW50487.1"/>
    <property type="molecule type" value="Genomic_DNA"/>
</dbReference>
<evidence type="ECO:0000256" key="1">
    <source>
        <dbReference type="SAM" id="Coils"/>
    </source>
</evidence>
<name>A0A9Q9AR03_9PEZI</name>
<reference evidence="2" key="1">
    <citation type="submission" date="2022-06" db="EMBL/GenBank/DDBJ databases">
        <title>Complete genome sequences of two strains of the flax pathogen Septoria linicola.</title>
        <authorList>
            <person name="Lapalu N."/>
            <person name="Simon A."/>
            <person name="Demenou B."/>
            <person name="Paumier D."/>
            <person name="Guillot M.-P."/>
            <person name="Gout L."/>
            <person name="Valade R."/>
        </authorList>
    </citation>
    <scope>NUCLEOTIDE SEQUENCE</scope>
    <source>
        <strain evidence="2">SE15195</strain>
    </source>
</reference>
<dbReference type="Proteomes" id="UP001056384">
    <property type="component" value="Chromosome 3"/>
</dbReference>
<organism evidence="2 3">
    <name type="scientific">Septoria linicola</name>
    <dbReference type="NCBI Taxonomy" id="215465"/>
    <lineage>
        <taxon>Eukaryota</taxon>
        <taxon>Fungi</taxon>
        <taxon>Dikarya</taxon>
        <taxon>Ascomycota</taxon>
        <taxon>Pezizomycotina</taxon>
        <taxon>Dothideomycetes</taxon>
        <taxon>Dothideomycetidae</taxon>
        <taxon>Mycosphaerellales</taxon>
        <taxon>Mycosphaerellaceae</taxon>
        <taxon>Septoria</taxon>
    </lineage>
</organism>
<keyword evidence="1" id="KW-0175">Coiled coil</keyword>
<evidence type="ECO:0000313" key="2">
    <source>
        <dbReference type="EMBL" id="USW50487.1"/>
    </source>
</evidence>
<keyword evidence="3" id="KW-1185">Reference proteome</keyword>
<gene>
    <name evidence="2" type="ORF">Slin15195_G038060</name>
</gene>
<dbReference type="OrthoDB" id="386288at2759"/>
<dbReference type="AlphaFoldDB" id="A0A9Q9AR03"/>
<evidence type="ECO:0000313" key="3">
    <source>
        <dbReference type="Proteomes" id="UP001056384"/>
    </source>
</evidence>
<proteinExistence type="predicted"/>
<protein>
    <submittedName>
        <fullName evidence="2">Uncharacterized protein</fullName>
    </submittedName>
</protein>
<sequence length="996" mass="106993">MAFDTDDIEVSLQQSVDALKNKVAQFRAIDDQLVEEVLQQIELINEDLGAARTTLVKDIAKLTQSLVAREQAAKKAEQEFKEKVAKLDRILQDGVADPKSVAAVKTAVEDLDIKGLTDKLDSLSTSIPDTSGLAKTTDLPNISNLATKADIPNITNLAKKTDIPDTSDLATKTDIPNISNLAEKGDIPDISNLATKTDIPTLATLTTGEDGIAKKADLTALGTTINDSFGAVATRSSITALDNKLTSGTDALAKQSTITALDNKLTSGNEALAKESTVKALAKESTVTELSNKLTSGKDAVATESSVKALSDKLTTGNGAVATQQDVKALSDKLDDLPKAAASGPTAIDIKTELLNGDNALAKKSDILTAASVTTDLKAGEDGVVTKRNIHEHVWNADKLQLLSKTLLRTLCKESEELKAAIALFYASRDMPDEVRQKRIEDGDDSFLQVLLNHARFKDMSDKVDDIHKDDFALLVDAISTGIVKLEMFEDMHALIKTINEVGLGKPPTPSESGQQPLITRLKEEFRSIIREELKNKDWIAGFIKQFLATQSVKDLNTSLVTLNRRLPADLIGDISGLQVLEDIRVVMNSVGGIAQETYKAVEDSLEPREDGTSQTFATAQAFWTTLCQHILSMPSTSSLQTSLDDLIGEKGPIQKIVAAFQEGGSLHKALASVSSRVEELERAPTPIKVLEDFAKTDIILALSKFLKDVPDMRAIADLLAEISKLAVSRDNIRAVIDAISNEATLQKTQGISNVRHILALLEDIASRLVNAAPLEKLITGVGSVQSAVNNVNTELEKLTSEAEGSLKREMQSLAQALSLSEKGNLMARLNALDTAVTSIKEGVDKVSALDMNGLKTTVTNSLKTVVDAANAVKSEVSKILSTDEGGFQKKITDSLDGLAGTSATISKNIGDLTSDDPGSLKKIIDVGIEGLTESLSGVRTQVDEVMIDPQTNRPVKRTFVEVERSMSLMEKEMAQHGEKLRQAPVTLMESGCLHQ</sequence>
<feature type="coiled-coil region" evidence="1">
    <location>
        <begin position="59"/>
        <end position="93"/>
    </location>
</feature>
<accession>A0A9Q9AR03</accession>